<gene>
    <name evidence="2" type="ORF">A4H97_33535</name>
</gene>
<evidence type="ECO:0000256" key="1">
    <source>
        <dbReference type="SAM" id="SignalP"/>
    </source>
</evidence>
<keyword evidence="3" id="KW-1185">Reference proteome</keyword>
<dbReference type="STRING" id="354355.SAMN05660816_04838"/>
<feature type="chain" id="PRO_5010705909" description="Outer membrane protein beta-barrel domain-containing protein" evidence="1">
    <location>
        <begin position="31"/>
        <end position="194"/>
    </location>
</feature>
<organism evidence="2 3">
    <name type="scientific">Niastella yeongjuensis</name>
    <dbReference type="NCBI Taxonomy" id="354355"/>
    <lineage>
        <taxon>Bacteria</taxon>
        <taxon>Pseudomonadati</taxon>
        <taxon>Bacteroidota</taxon>
        <taxon>Chitinophagia</taxon>
        <taxon>Chitinophagales</taxon>
        <taxon>Chitinophagaceae</taxon>
        <taxon>Niastella</taxon>
    </lineage>
</organism>
<sequence>MNVKKATRYKSFRKIITPVLVMLLPLVAHAQLELYGKFNTDGSVEPIINYYGSKKISEKFAITFFGLVREKWSQALIGVSYMPTPDISISASAGIEHGQHLPRYSASFWLKQDQNTFLLLGELGSGYKNYLYKVNMFHQFSEKISLGVMDWRYHGLGPNFRYTIPKLESTIWIMPAYDHEQKVARCMVGYSLHM</sequence>
<reference evidence="3" key="1">
    <citation type="submission" date="2016-04" db="EMBL/GenBank/DDBJ databases">
        <authorList>
            <person name="Chen L."/>
            <person name="Zhuang W."/>
            <person name="Wang G."/>
        </authorList>
    </citation>
    <scope>NUCLEOTIDE SEQUENCE [LARGE SCALE GENOMIC DNA]</scope>
    <source>
        <strain evidence="3">17621</strain>
    </source>
</reference>
<dbReference type="AlphaFoldDB" id="A0A1V9EDH2"/>
<proteinExistence type="predicted"/>
<protein>
    <recommendedName>
        <fullName evidence="4">Outer membrane protein beta-barrel domain-containing protein</fullName>
    </recommendedName>
</protein>
<accession>A0A1V9EDH2</accession>
<evidence type="ECO:0000313" key="3">
    <source>
        <dbReference type="Proteomes" id="UP000192610"/>
    </source>
</evidence>
<evidence type="ECO:0000313" key="2">
    <source>
        <dbReference type="EMBL" id="OQP44177.1"/>
    </source>
</evidence>
<dbReference type="Proteomes" id="UP000192610">
    <property type="component" value="Unassembled WGS sequence"/>
</dbReference>
<evidence type="ECO:0008006" key="4">
    <source>
        <dbReference type="Google" id="ProtNLM"/>
    </source>
</evidence>
<comment type="caution">
    <text evidence="2">The sequence shown here is derived from an EMBL/GenBank/DDBJ whole genome shotgun (WGS) entry which is preliminary data.</text>
</comment>
<dbReference type="OrthoDB" id="667328at2"/>
<name>A0A1V9EDH2_9BACT</name>
<dbReference type="RefSeq" id="WP_090519586.1">
    <property type="nucleotide sequence ID" value="NZ_FOCZ01000009.1"/>
</dbReference>
<dbReference type="EMBL" id="LVXG01000037">
    <property type="protein sequence ID" value="OQP44177.1"/>
    <property type="molecule type" value="Genomic_DNA"/>
</dbReference>
<keyword evidence="1" id="KW-0732">Signal</keyword>
<feature type="signal peptide" evidence="1">
    <location>
        <begin position="1"/>
        <end position="30"/>
    </location>
</feature>